<dbReference type="Pfam" id="PF23569">
    <property type="entry name" value="NBD_SMAX1"/>
    <property type="match status" value="1"/>
</dbReference>
<comment type="similarity">
    <text evidence="1">Belongs to the ClpA/ClpB family.</text>
</comment>
<feature type="domain" description="Clp R" evidence="6">
    <location>
        <begin position="8"/>
        <end position="166"/>
    </location>
</feature>
<keyword evidence="4" id="KW-0804">Transcription</keyword>
<dbReference type="InterPro" id="IPR036628">
    <property type="entry name" value="Clp_N_dom_sf"/>
</dbReference>
<dbReference type="PANTHER" id="PTHR43572">
    <property type="entry name" value="CHAPERONE PROTEIN CLPD, CHLOROPLASTIC"/>
    <property type="match status" value="1"/>
</dbReference>
<dbReference type="SUPFAM" id="SSF81923">
    <property type="entry name" value="Double Clp-N motif"/>
    <property type="match status" value="1"/>
</dbReference>
<proteinExistence type="inferred from homology"/>
<dbReference type="InterPro" id="IPR058954">
    <property type="entry name" value="AAA_lid_SMAX1"/>
</dbReference>
<dbReference type="Gene3D" id="3.40.50.300">
    <property type="entry name" value="P-loop containing nucleotide triphosphate hydrolases"/>
    <property type="match status" value="1"/>
</dbReference>
<dbReference type="Gramene" id="Kaladp0037s0038.1.v1.1">
    <property type="protein sequence ID" value="Kaladp0037s0038.1.v1.1"/>
    <property type="gene ID" value="Kaladp0037s0038.v1.1"/>
</dbReference>
<dbReference type="InterPro" id="IPR004176">
    <property type="entry name" value="Clp_R_N"/>
</dbReference>
<dbReference type="Proteomes" id="UP000594263">
    <property type="component" value="Unplaced"/>
</dbReference>
<dbReference type="GO" id="GO:0005524">
    <property type="term" value="F:ATP binding"/>
    <property type="evidence" value="ECO:0007669"/>
    <property type="project" value="InterPro"/>
</dbReference>
<accession>A0A7N0TH68</accession>
<dbReference type="FunFam" id="1.10.1780.10:FF:000005">
    <property type="entry name" value="protein SUPPRESSOR OF MAX2 1"/>
    <property type="match status" value="1"/>
</dbReference>
<sequence length="1062" mass="115491">MKAGIRTILQTLTSEAATVLTHSIAEAGRRSHGQTTPLHVAATLLAPPDGLLRQACMKSSPNSSHPLQCRALELCFSVALERLPSAEAVGAEPPVSNALMAALKRAQAHQRRGCPEQQQQPLLAVKVELEQLVISILDDPSVSRVMREASFSSPAVKATIEKTLSSSSNTAAAVTNSPATVGLGFRPSLAVVSGAGPVPARNMYLNPKLQEGGASAPPSGNQKGDEVKRVLEILIRTKKRNPILVGASEPESIVKELLRRIENKEMIEEAALKNLELVHLGKDLTSDRSQIPLKINELRISIENQMSKPDCGGVILNLGDLKWLVEQPSSLVAGGLSAASQQVSETGRVVVEDIGRLISKYGGAGGRVWLIGIATCETYMRCQVNYSNMENDWDLQAVPIAAKAPQSGLFPRLGTTGIHAAAQSLSPLKNLITIPNASFARATENINSAQSMKCCPQCTQKYEQELAETATNASVLSSSESSEAAPQSLPFWLQNAKALEGNGAKATQILQGKNGEQVHKQKSQELQKKWKDTCLRLHPTFHNGLSSGSFIAPTPLTVSGLYNSKLLGLQTDPRKLQGPKILEERSPLARPILSMPSHLSEPVAREAIDKPASPVRTDLVLGRKESPETRAANLNEGIRDLISCISSEPQNTSIEMQANKLLSSLLDADSFKKLLRNLTEKVWWQKEAASAVATTVTQCKLGNGKQRGGSTKSDVWLLFTGPDRAAKKKIASVLSDVVCGLNPVVISLGSKRSEGVTNTSFRGKTVLDRITEAVRRNQFSVILLEDIDEADLLIRGSIKRAMERGRLTDTHGREIGLGSVIFILTTNSGLDSMASDVSSMNQKLNTGPAARSGCQLRLMVNERRRKRRANWLTDDDRPWKPRKETNSALSLDLNEAADEEIADSSWNSSDLTVDHDHDRFHRDGQHLQILHPAVKELINFIDNTIVFDPMNLSLIHQRVSSSIKTSFSSIIRNGLSIDVEEQALEKISQGICEGQTGLEEWLENVLVPSFQQLKTRMKSFIDTETDESIVVQLESAEGTSNDLSLGDWLPEKIKVVLDGQCV</sequence>
<dbReference type="SUPFAM" id="SSF52540">
    <property type="entry name" value="P-loop containing nucleoside triphosphate hydrolases"/>
    <property type="match status" value="1"/>
</dbReference>
<dbReference type="Pfam" id="PF26587">
    <property type="entry name" value="AAA_lid_SMAX1"/>
    <property type="match status" value="1"/>
</dbReference>
<evidence type="ECO:0000256" key="1">
    <source>
        <dbReference type="ARBA" id="ARBA00008675"/>
    </source>
</evidence>
<dbReference type="InterPro" id="IPR003959">
    <property type="entry name" value="ATPase_AAA_core"/>
</dbReference>
<dbReference type="Gene3D" id="1.10.1780.10">
    <property type="entry name" value="Clp, N-terminal domain"/>
    <property type="match status" value="1"/>
</dbReference>
<dbReference type="Pfam" id="PF02861">
    <property type="entry name" value="Clp_N"/>
    <property type="match status" value="1"/>
</dbReference>
<keyword evidence="2 5" id="KW-0677">Repeat</keyword>
<keyword evidence="3" id="KW-0805">Transcription regulation</keyword>
<dbReference type="PANTHER" id="PTHR43572:SF13">
    <property type="entry name" value="PROTEIN SUPPRESSOR OF MAX2 1"/>
    <property type="match status" value="1"/>
</dbReference>
<dbReference type="EnsemblPlants" id="Kaladp0037s0038.1.v1.1">
    <property type="protein sequence ID" value="Kaladp0037s0038.1.v1.1"/>
    <property type="gene ID" value="Kaladp0037s0038.v1.1"/>
</dbReference>
<dbReference type="AlphaFoldDB" id="A0A7N0TH68"/>
<dbReference type="OMA" id="KKWNDAC"/>
<evidence type="ECO:0000259" key="6">
    <source>
        <dbReference type="PROSITE" id="PS51903"/>
    </source>
</evidence>
<name>A0A7N0TH68_KALFE</name>
<protein>
    <recommendedName>
        <fullName evidence="6">Clp R domain-containing protein</fullName>
    </recommendedName>
</protein>
<dbReference type="GO" id="GO:0016887">
    <property type="term" value="F:ATP hydrolysis activity"/>
    <property type="evidence" value="ECO:0007669"/>
    <property type="project" value="InterPro"/>
</dbReference>
<dbReference type="InterPro" id="IPR058680">
    <property type="entry name" value="NBD_SMAX1-like"/>
</dbReference>
<keyword evidence="8" id="KW-1185">Reference proteome</keyword>
<dbReference type="InterPro" id="IPR051650">
    <property type="entry name" value="SL_signaling_regulator"/>
</dbReference>
<evidence type="ECO:0000256" key="2">
    <source>
        <dbReference type="ARBA" id="ARBA00022737"/>
    </source>
</evidence>
<organism evidence="7 8">
    <name type="scientific">Kalanchoe fedtschenkoi</name>
    <name type="common">Lavender scallops</name>
    <name type="synonym">South American air plant</name>
    <dbReference type="NCBI Taxonomy" id="63787"/>
    <lineage>
        <taxon>Eukaryota</taxon>
        <taxon>Viridiplantae</taxon>
        <taxon>Streptophyta</taxon>
        <taxon>Embryophyta</taxon>
        <taxon>Tracheophyta</taxon>
        <taxon>Spermatophyta</taxon>
        <taxon>Magnoliopsida</taxon>
        <taxon>eudicotyledons</taxon>
        <taxon>Gunneridae</taxon>
        <taxon>Pentapetalae</taxon>
        <taxon>Saxifragales</taxon>
        <taxon>Crassulaceae</taxon>
        <taxon>Kalanchoe</taxon>
    </lineage>
</organism>
<evidence type="ECO:0000256" key="3">
    <source>
        <dbReference type="ARBA" id="ARBA00023015"/>
    </source>
</evidence>
<dbReference type="CDD" id="cd19499">
    <property type="entry name" value="RecA-like_ClpB_Hsp104-like"/>
    <property type="match status" value="1"/>
</dbReference>
<evidence type="ECO:0000256" key="4">
    <source>
        <dbReference type="ARBA" id="ARBA00023163"/>
    </source>
</evidence>
<dbReference type="PROSITE" id="PS51903">
    <property type="entry name" value="CLP_R"/>
    <property type="match status" value="1"/>
</dbReference>
<evidence type="ECO:0000256" key="5">
    <source>
        <dbReference type="PROSITE-ProRule" id="PRU01251"/>
    </source>
</evidence>
<evidence type="ECO:0000313" key="8">
    <source>
        <dbReference type="Proteomes" id="UP000594263"/>
    </source>
</evidence>
<dbReference type="InterPro" id="IPR027417">
    <property type="entry name" value="P-loop_NTPase"/>
</dbReference>
<dbReference type="Pfam" id="PF07724">
    <property type="entry name" value="AAA_2"/>
    <property type="match status" value="1"/>
</dbReference>
<reference evidence="7" key="1">
    <citation type="submission" date="2021-01" db="UniProtKB">
        <authorList>
            <consortium name="EnsemblPlants"/>
        </authorList>
    </citation>
    <scope>IDENTIFICATION</scope>
</reference>
<evidence type="ECO:0000313" key="7">
    <source>
        <dbReference type="EnsemblPlants" id="Kaladp0037s0038.1.v1.1"/>
    </source>
</evidence>